<accession>A0AAD4W0Z5</accession>
<comment type="caution">
    <text evidence="1">The sequence shown here is derived from an EMBL/GenBank/DDBJ whole genome shotgun (WGS) entry which is preliminary data.</text>
</comment>
<dbReference type="EMBL" id="JAJFAZ020000004">
    <property type="protein sequence ID" value="KAI5334949.1"/>
    <property type="molecule type" value="Genomic_DNA"/>
</dbReference>
<keyword evidence="2" id="KW-1185">Reference proteome</keyword>
<protein>
    <submittedName>
        <fullName evidence="1">Uncharacterized protein</fullName>
    </submittedName>
</protein>
<gene>
    <name evidence="1" type="ORF">L3X38_025082</name>
</gene>
<sequence length="105" mass="11627">MSYPWNRPPRLYLLQSYIMLTAPPMCMKVGSRLFSPPPTGPAWNMLSASSSKPQITRQSTRLYLQGSASPRTSVPKKSARIAIQCSLSTRSTIPTKSGARTRANR</sequence>
<dbReference type="Proteomes" id="UP001054821">
    <property type="component" value="Chromosome 4"/>
</dbReference>
<evidence type="ECO:0000313" key="2">
    <source>
        <dbReference type="Proteomes" id="UP001054821"/>
    </source>
</evidence>
<evidence type="ECO:0000313" key="1">
    <source>
        <dbReference type="EMBL" id="KAI5334949.1"/>
    </source>
</evidence>
<proteinExistence type="predicted"/>
<reference evidence="1 2" key="1">
    <citation type="journal article" date="2022" name="G3 (Bethesda)">
        <title>Whole-genome sequence and methylome profiling of the almond [Prunus dulcis (Mill.) D.A. Webb] cultivar 'Nonpareil'.</title>
        <authorList>
            <person name="D'Amico-Willman K.M."/>
            <person name="Ouma W.Z."/>
            <person name="Meulia T."/>
            <person name="Sideli G.M."/>
            <person name="Gradziel T.M."/>
            <person name="Fresnedo-Ramirez J."/>
        </authorList>
    </citation>
    <scope>NUCLEOTIDE SEQUENCE [LARGE SCALE GENOMIC DNA]</scope>
    <source>
        <strain evidence="1">Clone GOH B32 T37-40</strain>
    </source>
</reference>
<dbReference type="AlphaFoldDB" id="A0AAD4W0Z5"/>
<name>A0AAD4W0Z5_PRUDU</name>
<organism evidence="1 2">
    <name type="scientific">Prunus dulcis</name>
    <name type="common">Almond</name>
    <name type="synonym">Amygdalus dulcis</name>
    <dbReference type="NCBI Taxonomy" id="3755"/>
    <lineage>
        <taxon>Eukaryota</taxon>
        <taxon>Viridiplantae</taxon>
        <taxon>Streptophyta</taxon>
        <taxon>Embryophyta</taxon>
        <taxon>Tracheophyta</taxon>
        <taxon>Spermatophyta</taxon>
        <taxon>Magnoliopsida</taxon>
        <taxon>eudicotyledons</taxon>
        <taxon>Gunneridae</taxon>
        <taxon>Pentapetalae</taxon>
        <taxon>rosids</taxon>
        <taxon>fabids</taxon>
        <taxon>Rosales</taxon>
        <taxon>Rosaceae</taxon>
        <taxon>Amygdaloideae</taxon>
        <taxon>Amygdaleae</taxon>
        <taxon>Prunus</taxon>
    </lineage>
</organism>